<feature type="region of interest" description="Disordered" evidence="1">
    <location>
        <begin position="102"/>
        <end position="128"/>
    </location>
</feature>
<gene>
    <name evidence="2" type="ORF">HEP81_08059</name>
</gene>
<dbReference type="RefSeq" id="WP_051850765.1">
    <property type="nucleotide sequence ID" value="NZ_CP051008.1"/>
</dbReference>
<dbReference type="Proteomes" id="UP000516422">
    <property type="component" value="Plasmid pSGRIFU2"/>
</dbReference>
<evidence type="ECO:0000313" key="3">
    <source>
        <dbReference type="Proteomes" id="UP000516422"/>
    </source>
</evidence>
<sequence>MTTEPENTAPAPVPDLTIPLSAADARALGDDVGQMAMRLGAVLHGLAQLRAGSASTEDLATTVLMSDGLMNRLEGIRDAAVRQHAARGGSYGELASSMSVTRATAQSRRDTLLKKDPSEMERWATDGD</sequence>
<dbReference type="KEGG" id="sgf:HEP81_08059"/>
<organism evidence="2 3">
    <name type="scientific">Streptomyces griseofuscus</name>
    <dbReference type="NCBI Taxonomy" id="146922"/>
    <lineage>
        <taxon>Bacteria</taxon>
        <taxon>Bacillati</taxon>
        <taxon>Actinomycetota</taxon>
        <taxon>Actinomycetes</taxon>
        <taxon>Kitasatosporales</taxon>
        <taxon>Streptomycetaceae</taxon>
        <taxon>Streptomyces</taxon>
    </lineage>
</organism>
<evidence type="ECO:0000256" key="1">
    <source>
        <dbReference type="SAM" id="MobiDB-lite"/>
    </source>
</evidence>
<name>A0A7H1QDA7_9ACTN</name>
<proteinExistence type="predicted"/>
<keyword evidence="2" id="KW-0614">Plasmid</keyword>
<reference evidence="2 3" key="1">
    <citation type="submission" date="2020-04" db="EMBL/GenBank/DDBJ databases">
        <title>Characterization and engineering of Streptomyces griseofuscus DSM40191 as a potential heterologous host for expression of BGCs.</title>
        <authorList>
            <person name="Gren T."/>
            <person name="Whitford C.M."/>
            <person name="Mohite O.S."/>
            <person name="Joergensen T.S."/>
            <person name="Nielsen J.B."/>
            <person name="Lee S.Y."/>
            <person name="Weber T."/>
        </authorList>
    </citation>
    <scope>NUCLEOTIDE SEQUENCE [LARGE SCALE GENOMIC DNA]</scope>
    <source>
        <strain evidence="2 3">DSM 40191</strain>
        <plasmid evidence="2 3">pSGRIFU2</plasmid>
    </source>
</reference>
<evidence type="ECO:0000313" key="2">
    <source>
        <dbReference type="EMBL" id="QNT98287.1"/>
    </source>
</evidence>
<geneLocation type="plasmid" evidence="2 3">
    <name>pSGRIFU2</name>
</geneLocation>
<dbReference type="AlphaFoldDB" id="A0A7H1QDA7"/>
<protein>
    <submittedName>
        <fullName evidence="2">Uncharacterized protein</fullName>
    </submittedName>
</protein>
<feature type="compositionally biased region" description="Basic and acidic residues" evidence="1">
    <location>
        <begin position="107"/>
        <end position="128"/>
    </location>
</feature>
<dbReference type="GeneID" id="91467531"/>
<dbReference type="EMBL" id="CP051008">
    <property type="protein sequence ID" value="QNT98287.1"/>
    <property type="molecule type" value="Genomic_DNA"/>
</dbReference>
<accession>A0A7H1QDA7</accession>